<keyword evidence="1" id="KW-1133">Transmembrane helix</keyword>
<keyword evidence="1" id="KW-0472">Membrane</keyword>
<dbReference type="eggNOG" id="ENOG5032T95">
    <property type="taxonomic scope" value="Bacteria"/>
</dbReference>
<feature type="transmembrane region" description="Helical" evidence="1">
    <location>
        <begin position="83"/>
        <end position="104"/>
    </location>
</feature>
<sequence length="346" mass="39424">MNSHTSEYFIKFINFDNYLYGSNDIVEFKEIKGRELTMEAPQTQCKDCSNIFNYKIPRCPMCGSNKRMGKINIKAPILLDKNYRLAGLAIAFVIGTILDLILLFNSSIDSVWFFMLMPPVFIVIGYYLGLMLDKSYKNSNQYQEDLKIQMQYQKNTDEFNRRMSEISEANKIKYELPKNALDYKEVSYLRGHPEFSSQMRFFVWIKDDRLNLVDSNLGSKCKGGVKIFMDNIKSFTRKGDIRTETRVSGGGGGGSSIKGAVIGEVIAGPAGAIIGSRKKNEAIKTENVVIDERETIMEIDYNGERKFLFFDSKTYDVLIKMIPQKEISFVISNNESKANSSVTTSF</sequence>
<organism evidence="2 3">
    <name type="scientific">Desulfosporosinus youngiae DSM 17734</name>
    <dbReference type="NCBI Taxonomy" id="768710"/>
    <lineage>
        <taxon>Bacteria</taxon>
        <taxon>Bacillati</taxon>
        <taxon>Bacillota</taxon>
        <taxon>Clostridia</taxon>
        <taxon>Eubacteriales</taxon>
        <taxon>Desulfitobacteriaceae</taxon>
        <taxon>Desulfosporosinus</taxon>
    </lineage>
</organism>
<gene>
    <name evidence="2" type="ORF">DesyoDRAFT_3170</name>
</gene>
<evidence type="ECO:0000313" key="3">
    <source>
        <dbReference type="Proteomes" id="UP000005104"/>
    </source>
</evidence>
<feature type="transmembrane region" description="Helical" evidence="1">
    <location>
        <begin position="110"/>
        <end position="129"/>
    </location>
</feature>
<dbReference type="EMBL" id="CM001441">
    <property type="protein sequence ID" value="EHQ90203.1"/>
    <property type="molecule type" value="Genomic_DNA"/>
</dbReference>
<evidence type="ECO:0000256" key="1">
    <source>
        <dbReference type="SAM" id="Phobius"/>
    </source>
</evidence>
<protein>
    <submittedName>
        <fullName evidence="2">Uncharacterized protein</fullName>
    </submittedName>
</protein>
<keyword evidence="1" id="KW-0812">Transmembrane</keyword>
<dbReference type="STRING" id="768710.DesyoDRAFT_3170"/>
<dbReference type="Proteomes" id="UP000005104">
    <property type="component" value="Chromosome"/>
</dbReference>
<accession>H5XVP7</accession>
<reference evidence="2 3" key="1">
    <citation type="submission" date="2011-11" db="EMBL/GenBank/DDBJ databases">
        <title>The Noncontiguous Finished genome of Desulfosporosinus youngiae DSM 17734.</title>
        <authorList>
            <consortium name="US DOE Joint Genome Institute (JGI-PGF)"/>
            <person name="Lucas S."/>
            <person name="Han J."/>
            <person name="Lapidus A."/>
            <person name="Cheng J.-F."/>
            <person name="Goodwin L."/>
            <person name="Pitluck S."/>
            <person name="Peters L."/>
            <person name="Ovchinnikova G."/>
            <person name="Lu M."/>
            <person name="Land M.L."/>
            <person name="Hauser L."/>
            <person name="Pester M."/>
            <person name="Spring S."/>
            <person name="Ollivier B."/>
            <person name="Rattei T."/>
            <person name="Klenk H.-P."/>
            <person name="Wagner M."/>
            <person name="Loy A."/>
            <person name="Woyke T.J."/>
        </authorList>
    </citation>
    <scope>NUCLEOTIDE SEQUENCE [LARGE SCALE GENOMIC DNA]</scope>
    <source>
        <strain evidence="2 3">DSM 17734</strain>
    </source>
</reference>
<proteinExistence type="predicted"/>
<dbReference type="HOGENOM" id="CLU_801076_0_0_9"/>
<keyword evidence="3" id="KW-1185">Reference proteome</keyword>
<evidence type="ECO:0000313" key="2">
    <source>
        <dbReference type="EMBL" id="EHQ90203.1"/>
    </source>
</evidence>
<dbReference type="AlphaFoldDB" id="H5XVP7"/>
<name>H5XVP7_9FIRM</name>